<dbReference type="RefSeq" id="WP_279982817.1">
    <property type="nucleotide sequence ID" value="NZ_JAOCIZ010000059.1"/>
</dbReference>
<dbReference type="AlphaFoldDB" id="A0AA42R9R7"/>
<accession>A0AA42R9R7</accession>
<name>A0AA42R9R7_AERCA</name>
<evidence type="ECO:0000313" key="1">
    <source>
        <dbReference type="EMBL" id="MDH1506266.1"/>
    </source>
</evidence>
<gene>
    <name evidence="1" type="ORF">N5I20_14475</name>
</gene>
<evidence type="ECO:0000313" key="2">
    <source>
        <dbReference type="Proteomes" id="UP001161704"/>
    </source>
</evidence>
<protein>
    <submittedName>
        <fullName evidence="1">Uncharacterized protein</fullName>
    </submittedName>
</protein>
<comment type="caution">
    <text evidence="1">The sequence shown here is derived from an EMBL/GenBank/DDBJ whole genome shotgun (WGS) entry which is preliminary data.</text>
</comment>
<sequence>MSNMRCEQCGRYRLPDPAAFRCGDKVTFKRVIQRARTTQLKAVDGVIVEEGVATVTIRVRGGDRVQVARTGITMQGAPGPLTYELFGVCHCEGGQS</sequence>
<dbReference type="EMBL" id="JAOCIZ010000059">
    <property type="protein sequence ID" value="MDH1506266.1"/>
    <property type="molecule type" value="Genomic_DNA"/>
</dbReference>
<reference evidence="1" key="1">
    <citation type="submission" date="2022-09" db="EMBL/GenBank/DDBJ databases">
        <title>Intensive care unit water sources are persistently colonized with multi-drug resistant bacteria and are the site of extensive horizontal gene transfer of antibiotic resistance genes.</title>
        <authorList>
            <person name="Diorio-Toth L."/>
        </authorList>
    </citation>
    <scope>NUCLEOTIDE SEQUENCE</scope>
    <source>
        <strain evidence="1">GD03710</strain>
    </source>
</reference>
<proteinExistence type="predicted"/>
<dbReference type="Proteomes" id="UP001161704">
    <property type="component" value="Unassembled WGS sequence"/>
</dbReference>
<organism evidence="1 2">
    <name type="scientific">Aeromonas caviae</name>
    <name type="common">Aeromonas punctata</name>
    <dbReference type="NCBI Taxonomy" id="648"/>
    <lineage>
        <taxon>Bacteria</taxon>
        <taxon>Pseudomonadati</taxon>
        <taxon>Pseudomonadota</taxon>
        <taxon>Gammaproteobacteria</taxon>
        <taxon>Aeromonadales</taxon>
        <taxon>Aeromonadaceae</taxon>
        <taxon>Aeromonas</taxon>
    </lineage>
</organism>